<reference evidence="2" key="2">
    <citation type="submission" date="2025-09" db="UniProtKB">
        <authorList>
            <consortium name="Ensembl"/>
        </authorList>
    </citation>
    <scope>IDENTIFICATION</scope>
</reference>
<protein>
    <recommendedName>
        <fullName evidence="4">G domain-containing protein</fullName>
    </recommendedName>
</protein>
<organism evidence="2 3">
    <name type="scientific">Neogobius melanostomus</name>
    <name type="common">round goby</name>
    <dbReference type="NCBI Taxonomy" id="47308"/>
    <lineage>
        <taxon>Eukaryota</taxon>
        <taxon>Metazoa</taxon>
        <taxon>Chordata</taxon>
        <taxon>Craniata</taxon>
        <taxon>Vertebrata</taxon>
        <taxon>Euteleostomi</taxon>
        <taxon>Actinopterygii</taxon>
        <taxon>Neopterygii</taxon>
        <taxon>Teleostei</taxon>
        <taxon>Neoteleostei</taxon>
        <taxon>Acanthomorphata</taxon>
        <taxon>Gobiaria</taxon>
        <taxon>Gobiiformes</taxon>
        <taxon>Gobioidei</taxon>
        <taxon>Gobiidae</taxon>
        <taxon>Benthophilinae</taxon>
        <taxon>Neogobiini</taxon>
        <taxon>Neogobius</taxon>
    </lineage>
</organism>
<evidence type="ECO:0000256" key="1">
    <source>
        <dbReference type="SAM" id="MobiDB-lite"/>
    </source>
</evidence>
<reference evidence="2" key="1">
    <citation type="submission" date="2025-08" db="UniProtKB">
        <authorList>
            <consortium name="Ensembl"/>
        </authorList>
    </citation>
    <scope>IDENTIFICATION</scope>
</reference>
<dbReference type="PANTHER" id="PTHR14241:SF28">
    <property type="entry name" value="INTERFERON-INDUCED PROTEIN 44-LIKE"/>
    <property type="match status" value="1"/>
</dbReference>
<accession>A0A8C6SJJ7</accession>
<evidence type="ECO:0000313" key="2">
    <source>
        <dbReference type="Ensembl" id="ENSNMLP00000007611.1"/>
    </source>
</evidence>
<dbReference type="PANTHER" id="PTHR14241">
    <property type="entry name" value="INTERFERON-INDUCED PROTEIN 44"/>
    <property type="match status" value="1"/>
</dbReference>
<dbReference type="GO" id="GO:0006955">
    <property type="term" value="P:immune response"/>
    <property type="evidence" value="ECO:0007669"/>
    <property type="project" value="TreeGrafter"/>
</dbReference>
<proteinExistence type="predicted"/>
<evidence type="ECO:0008006" key="4">
    <source>
        <dbReference type="Google" id="ProtNLM"/>
    </source>
</evidence>
<feature type="compositionally biased region" description="Polar residues" evidence="1">
    <location>
        <begin position="61"/>
        <end position="70"/>
    </location>
</feature>
<dbReference type="Proteomes" id="UP000694523">
    <property type="component" value="Unplaced"/>
</dbReference>
<dbReference type="Gene3D" id="3.40.50.300">
    <property type="entry name" value="P-loop containing nucleotide triphosphate hydrolases"/>
    <property type="match status" value="1"/>
</dbReference>
<dbReference type="SUPFAM" id="SSF52540">
    <property type="entry name" value="P-loop containing nucleoside triphosphate hydrolases"/>
    <property type="match status" value="1"/>
</dbReference>
<evidence type="ECO:0000313" key="3">
    <source>
        <dbReference type="Proteomes" id="UP000694523"/>
    </source>
</evidence>
<feature type="compositionally biased region" description="Basic and acidic residues" evidence="1">
    <location>
        <begin position="71"/>
        <end position="94"/>
    </location>
</feature>
<name>A0A8C6SJJ7_9GOBI</name>
<sequence length="403" mass="43858">MASGFNFGSLPSTTSATTVPTFSVPPCFNIATATRVFGASTTVTPSSTDDEPVLSTLRQINSARDTAVSSTDKEAKKPGFKFGTREKPSARKAESNSSGEDSIFPTLPAPWRSVEWTEEEKSDLLERLSSYTPSSRDIPQARVLLLGPVGSGKSSFISSAQSVFDGRVTTRAMVGHGASSSFTRKLQSFPLRARDGARDGARDSGRDRSRGYSTALVLCDMMGFGDEVLGGPTLQHMLSVIKGHAPEGYKFQADQALSSDTEGYVKRPGLREQMHCVAFVLDASKVRSGSYSKGISGTFQQLRRYISDMGVHQVVLLTHIDKICPETAKNTSEAYRSIFVRDTIYKAAELVGISVSSVVPVRNYWCELDLDLSSDVLLLRALDHILQYSELLFTEKNNSTSKD</sequence>
<dbReference type="InterPro" id="IPR027417">
    <property type="entry name" value="P-loop_NTPase"/>
</dbReference>
<dbReference type="AlphaFoldDB" id="A0A8C6SJJ7"/>
<dbReference type="Ensembl" id="ENSNMLT00000008671.1">
    <property type="protein sequence ID" value="ENSNMLP00000007611.1"/>
    <property type="gene ID" value="ENSNMLG00000005466.1"/>
</dbReference>
<keyword evidence="3" id="KW-1185">Reference proteome</keyword>
<feature type="region of interest" description="Disordered" evidence="1">
    <location>
        <begin position="61"/>
        <end position="106"/>
    </location>
</feature>